<protein>
    <recommendedName>
        <fullName evidence="4">TonB-dependent receptor</fullName>
    </recommendedName>
</protein>
<comment type="caution">
    <text evidence="2">The sequence shown here is derived from an EMBL/GenBank/DDBJ whole genome shotgun (WGS) entry which is preliminary data.</text>
</comment>
<reference evidence="3" key="1">
    <citation type="journal article" date="2019" name="Int. J. Syst. Evol. Microbiol.">
        <title>The Global Catalogue of Microorganisms (GCM) 10K type strain sequencing project: providing services to taxonomists for standard genome sequencing and annotation.</title>
        <authorList>
            <consortium name="The Broad Institute Genomics Platform"/>
            <consortium name="The Broad Institute Genome Sequencing Center for Infectious Disease"/>
            <person name="Wu L."/>
            <person name="Ma J."/>
        </authorList>
    </citation>
    <scope>NUCLEOTIDE SEQUENCE [LARGE SCALE GENOMIC DNA]</scope>
    <source>
        <strain evidence="3">CCUG 60529</strain>
    </source>
</reference>
<name>A0ABW3BWV9_9FLAO</name>
<proteinExistence type="predicted"/>
<evidence type="ECO:0008006" key="4">
    <source>
        <dbReference type="Google" id="ProtNLM"/>
    </source>
</evidence>
<sequence length="102" mass="11492">MKTNFYILLIFLLAFTFGNAQSTTEVVNNEINTTVSVSNDDKQVTVETTTTTANENEVLLIDASQVKESIARSSDIRIYFNRIRNVDNLNILFPKMNVAEKA</sequence>
<keyword evidence="3" id="KW-1185">Reference proteome</keyword>
<keyword evidence="1" id="KW-0732">Signal</keyword>
<accession>A0ABW3BWV9</accession>
<dbReference type="Proteomes" id="UP001597011">
    <property type="component" value="Unassembled WGS sequence"/>
</dbReference>
<dbReference type="RefSeq" id="WP_379944213.1">
    <property type="nucleotide sequence ID" value="NZ_JBHTIB010000040.1"/>
</dbReference>
<organism evidence="2 3">
    <name type="scientific">Mariniflexile aquimaris</name>
    <dbReference type="NCBI Taxonomy" id="881009"/>
    <lineage>
        <taxon>Bacteria</taxon>
        <taxon>Pseudomonadati</taxon>
        <taxon>Bacteroidota</taxon>
        <taxon>Flavobacteriia</taxon>
        <taxon>Flavobacteriales</taxon>
        <taxon>Flavobacteriaceae</taxon>
        <taxon>Mariniflexile</taxon>
    </lineage>
</organism>
<gene>
    <name evidence="2" type="ORF">ACFQ0I_17140</name>
</gene>
<evidence type="ECO:0000313" key="2">
    <source>
        <dbReference type="EMBL" id="MFD0837505.1"/>
    </source>
</evidence>
<feature type="signal peptide" evidence="1">
    <location>
        <begin position="1"/>
        <end position="20"/>
    </location>
</feature>
<feature type="chain" id="PRO_5047462184" description="TonB-dependent receptor" evidence="1">
    <location>
        <begin position="21"/>
        <end position="102"/>
    </location>
</feature>
<dbReference type="EMBL" id="JBHTIB010000040">
    <property type="protein sequence ID" value="MFD0837505.1"/>
    <property type="molecule type" value="Genomic_DNA"/>
</dbReference>
<evidence type="ECO:0000256" key="1">
    <source>
        <dbReference type="SAM" id="SignalP"/>
    </source>
</evidence>
<evidence type="ECO:0000313" key="3">
    <source>
        <dbReference type="Proteomes" id="UP001597011"/>
    </source>
</evidence>